<comment type="caution">
    <text evidence="1">The sequence shown here is derived from an EMBL/GenBank/DDBJ whole genome shotgun (WGS) entry which is preliminary data.</text>
</comment>
<dbReference type="OrthoDB" id="9787435at2"/>
<name>A0A3E0W345_9MICO</name>
<dbReference type="RefSeq" id="WP_116410725.1">
    <property type="nucleotide sequence ID" value="NZ_NBXB01000016.1"/>
</dbReference>
<protein>
    <submittedName>
        <fullName evidence="1">Uncharacterized protein</fullName>
    </submittedName>
</protein>
<dbReference type="EMBL" id="NBXB01000016">
    <property type="protein sequence ID" value="RFA15988.1"/>
    <property type="molecule type" value="Genomic_DNA"/>
</dbReference>
<gene>
    <name evidence="1" type="ORF">B7R22_05125</name>
</gene>
<dbReference type="Proteomes" id="UP000256541">
    <property type="component" value="Unassembled WGS sequence"/>
</dbReference>
<reference evidence="1 2" key="1">
    <citation type="submission" date="2017-04" db="EMBL/GenBank/DDBJ databases">
        <title>Comparative genome analysis of Subtercola boreus.</title>
        <authorList>
            <person name="Cho Y.-J."/>
            <person name="Cho A."/>
            <person name="Kim O.-S."/>
            <person name="Lee J.-I."/>
        </authorList>
    </citation>
    <scope>NUCLEOTIDE SEQUENCE [LARGE SCALE GENOMIC DNA]</scope>
    <source>
        <strain evidence="1 2">P27479</strain>
    </source>
</reference>
<evidence type="ECO:0000313" key="1">
    <source>
        <dbReference type="EMBL" id="RFA15988.1"/>
    </source>
</evidence>
<proteinExistence type="predicted"/>
<sequence length="104" mass="10753">MSSGRQEGAEECRKAPLLGGFQCSPAGRGRRRLTWIEIGSVAGATASIPSAALRSSRLSIVGSGQGSVSPRDILGELPSLVAAISKGSFEVETRSIPLRDVESA</sequence>
<accession>A0A3E0W345</accession>
<dbReference type="AlphaFoldDB" id="A0A3E0W345"/>
<organism evidence="1 2">
    <name type="scientific">Subtercola boreus</name>
    <dbReference type="NCBI Taxonomy" id="120213"/>
    <lineage>
        <taxon>Bacteria</taxon>
        <taxon>Bacillati</taxon>
        <taxon>Actinomycetota</taxon>
        <taxon>Actinomycetes</taxon>
        <taxon>Micrococcales</taxon>
        <taxon>Microbacteriaceae</taxon>
        <taxon>Subtercola</taxon>
    </lineage>
</organism>
<evidence type="ECO:0000313" key="2">
    <source>
        <dbReference type="Proteomes" id="UP000256541"/>
    </source>
</evidence>